<gene>
    <name evidence="2" type="ORF">JXQ802_LOCUS48699</name>
    <name evidence="1" type="ORF">PYM288_LOCUS32662</name>
</gene>
<dbReference type="Proteomes" id="UP000663870">
    <property type="component" value="Unassembled WGS sequence"/>
</dbReference>
<organism evidence="2 3">
    <name type="scientific">Rotaria sordida</name>
    <dbReference type="NCBI Taxonomy" id="392033"/>
    <lineage>
        <taxon>Eukaryota</taxon>
        <taxon>Metazoa</taxon>
        <taxon>Spiralia</taxon>
        <taxon>Gnathifera</taxon>
        <taxon>Rotifera</taxon>
        <taxon>Eurotatoria</taxon>
        <taxon>Bdelloidea</taxon>
        <taxon>Philodinida</taxon>
        <taxon>Philodinidae</taxon>
        <taxon>Rotaria</taxon>
    </lineage>
</organism>
<keyword evidence="3" id="KW-1185">Reference proteome</keyword>
<comment type="caution">
    <text evidence="2">The sequence shown here is derived from an EMBL/GenBank/DDBJ whole genome shotgun (WGS) entry which is preliminary data.</text>
</comment>
<dbReference type="Gene3D" id="3.40.50.620">
    <property type="entry name" value="HUPs"/>
    <property type="match status" value="1"/>
</dbReference>
<sequence>MEKAIRVIYVASLDLFNRCHGMNSLGQSHIGGVVVVYRYGQNTSRIKSFIDKNSLKISFILLDNQDDYKSYDISSTLIRQKLKLNENCSHLTYNSVLEYLQTIPNYY</sequence>
<dbReference type="Proteomes" id="UP000663854">
    <property type="component" value="Unassembled WGS sequence"/>
</dbReference>
<reference evidence="2" key="1">
    <citation type="submission" date="2021-02" db="EMBL/GenBank/DDBJ databases">
        <authorList>
            <person name="Nowell W R."/>
        </authorList>
    </citation>
    <scope>NUCLEOTIDE SEQUENCE</scope>
</reference>
<dbReference type="InterPro" id="IPR014729">
    <property type="entry name" value="Rossmann-like_a/b/a_fold"/>
</dbReference>
<protein>
    <submittedName>
        <fullName evidence="2">Uncharacterized protein</fullName>
    </submittedName>
</protein>
<evidence type="ECO:0000313" key="2">
    <source>
        <dbReference type="EMBL" id="CAF1604526.1"/>
    </source>
</evidence>
<dbReference type="SUPFAM" id="SSF52374">
    <property type="entry name" value="Nucleotidylyl transferase"/>
    <property type="match status" value="1"/>
</dbReference>
<evidence type="ECO:0000313" key="1">
    <source>
        <dbReference type="EMBL" id="CAF1356537.1"/>
    </source>
</evidence>
<dbReference type="AlphaFoldDB" id="A0A816B5N9"/>
<dbReference type="EMBL" id="CAJNOH010004010">
    <property type="protein sequence ID" value="CAF1356537.1"/>
    <property type="molecule type" value="Genomic_DNA"/>
</dbReference>
<accession>A0A816B5N9</accession>
<proteinExistence type="predicted"/>
<dbReference type="EMBL" id="CAJNOL010005401">
    <property type="protein sequence ID" value="CAF1604526.1"/>
    <property type="molecule type" value="Genomic_DNA"/>
</dbReference>
<evidence type="ECO:0000313" key="3">
    <source>
        <dbReference type="Proteomes" id="UP000663870"/>
    </source>
</evidence>
<name>A0A816B5N9_9BILA</name>